<dbReference type="GO" id="GO:0004029">
    <property type="term" value="F:aldehyde dehydrogenase (NAD+) activity"/>
    <property type="evidence" value="ECO:0007669"/>
    <property type="project" value="TreeGrafter"/>
</dbReference>
<evidence type="ECO:0000259" key="1">
    <source>
        <dbReference type="Pfam" id="PF01370"/>
    </source>
</evidence>
<dbReference type="InterPro" id="IPR001509">
    <property type="entry name" value="Epimerase_deHydtase"/>
</dbReference>
<dbReference type="GO" id="GO:0005737">
    <property type="term" value="C:cytoplasm"/>
    <property type="evidence" value="ECO:0007669"/>
    <property type="project" value="TreeGrafter"/>
</dbReference>
<dbReference type="EMBL" id="APMQ01000002">
    <property type="protein sequence ID" value="ENZ79071.1"/>
    <property type="molecule type" value="Genomic_DNA"/>
</dbReference>
<sequence>MKILVTGATGKIGSRLVRDLTRRGYQVRALVRDRLHAAQLEGDHVEVAEGDLLDADSLAAAVPGTDVVVHCAAFFRGATVEQAYSTNDLGTRSLAAAARAASVNRFIFMSTGLVYGPTRGLTASEVDPCAPTMAYPMSKLAAERFLLGLDDLDVRVLRLAFVYGDGDPHVQELIPLMQGWPANQRMSVVHHADVAQAVVRVLEASALSHRIYNVVDDEAPTIAELFASVGAEPPNGSTPERAADFDTLLEGRRVREDLDFKPKFSRFADALSAHAL</sequence>
<dbReference type="PANTHER" id="PTHR48079">
    <property type="entry name" value="PROTEIN YEEZ"/>
    <property type="match status" value="1"/>
</dbReference>
<gene>
    <name evidence="2" type="ORF">OR214_00639</name>
</gene>
<organism evidence="2 3">
    <name type="scientific">Ralstonia pickettii OR214</name>
    <dbReference type="NCBI Taxonomy" id="1264675"/>
    <lineage>
        <taxon>Bacteria</taxon>
        <taxon>Pseudomonadati</taxon>
        <taxon>Pseudomonadota</taxon>
        <taxon>Betaproteobacteria</taxon>
        <taxon>Burkholderiales</taxon>
        <taxon>Burkholderiaceae</taxon>
        <taxon>Ralstonia</taxon>
    </lineage>
</organism>
<dbReference type="Gene3D" id="3.40.50.720">
    <property type="entry name" value="NAD(P)-binding Rossmann-like Domain"/>
    <property type="match status" value="1"/>
</dbReference>
<evidence type="ECO:0000313" key="2">
    <source>
        <dbReference type="EMBL" id="ENZ79071.1"/>
    </source>
</evidence>
<comment type="caution">
    <text evidence="2">The sequence shown here is derived from an EMBL/GenBank/DDBJ whole genome shotgun (WGS) entry which is preliminary data.</text>
</comment>
<dbReference type="Pfam" id="PF01370">
    <property type="entry name" value="Epimerase"/>
    <property type="match status" value="1"/>
</dbReference>
<dbReference type="PANTHER" id="PTHR48079:SF6">
    <property type="entry name" value="NAD(P)-BINDING DOMAIN-CONTAINING PROTEIN-RELATED"/>
    <property type="match status" value="1"/>
</dbReference>
<dbReference type="AlphaFoldDB" id="R0CR31"/>
<dbReference type="InterPro" id="IPR036291">
    <property type="entry name" value="NAD(P)-bd_dom_sf"/>
</dbReference>
<dbReference type="Proteomes" id="UP000013280">
    <property type="component" value="Unassembled WGS sequence"/>
</dbReference>
<proteinExistence type="predicted"/>
<dbReference type="SUPFAM" id="SSF51735">
    <property type="entry name" value="NAD(P)-binding Rossmann-fold domains"/>
    <property type="match status" value="1"/>
</dbReference>
<reference evidence="2 3" key="1">
    <citation type="journal article" date="2013" name="Genome Announc.">
        <title>Draft Genome Sequence for Ralstonia sp. Strain OR214, a Bacterium with Potential for Bioremediation.</title>
        <authorList>
            <person name="Utturkar S.M."/>
            <person name="Bollmann A."/>
            <person name="Brzoska R.M."/>
            <person name="Klingeman D.M."/>
            <person name="Epstein S.E."/>
            <person name="Palumbo A.V."/>
            <person name="Brown S.D."/>
        </authorList>
    </citation>
    <scope>NUCLEOTIDE SEQUENCE [LARGE SCALE GENOMIC DNA]</scope>
    <source>
        <strain evidence="2 3">OR214</strain>
    </source>
</reference>
<feature type="domain" description="NAD-dependent epimerase/dehydratase" evidence="1">
    <location>
        <begin position="3"/>
        <end position="214"/>
    </location>
</feature>
<evidence type="ECO:0000313" key="3">
    <source>
        <dbReference type="Proteomes" id="UP000013280"/>
    </source>
</evidence>
<dbReference type="RefSeq" id="WP_004627206.1">
    <property type="nucleotide sequence ID" value="NZ_APMQ01000002.1"/>
</dbReference>
<protein>
    <submittedName>
        <fullName evidence="2">Nucleoside-diphosphate-sugar epimerase</fullName>
    </submittedName>
</protein>
<name>R0CR31_RALPI</name>
<dbReference type="InterPro" id="IPR051783">
    <property type="entry name" value="NAD(P)-dependent_oxidoreduct"/>
</dbReference>
<accession>R0CR31</accession>
<dbReference type="PATRIC" id="fig|1264675.3.peg.636"/>